<dbReference type="InterPro" id="IPR020097">
    <property type="entry name" value="PsdUridine_synth_TruA_a/b_dom"/>
</dbReference>
<dbReference type="PANTHER" id="PTHR11142:SF0">
    <property type="entry name" value="TRNA PSEUDOURIDINE SYNTHASE-LIKE 1"/>
    <property type="match status" value="1"/>
</dbReference>
<keyword evidence="6" id="KW-0812">Transmembrane</keyword>
<dbReference type="InterPro" id="IPR020095">
    <property type="entry name" value="PsdUridine_synth_TruA_C"/>
</dbReference>
<keyword evidence="6" id="KW-0472">Membrane</keyword>
<evidence type="ECO:0000256" key="4">
    <source>
        <dbReference type="RuleBase" id="RU003792"/>
    </source>
</evidence>
<organism evidence="8">
    <name type="scientific">Phaeodactylum tricornutum</name>
    <name type="common">Diatom</name>
    <dbReference type="NCBI Taxonomy" id="2850"/>
    <lineage>
        <taxon>Eukaryota</taxon>
        <taxon>Sar</taxon>
        <taxon>Stramenopiles</taxon>
        <taxon>Ochrophyta</taxon>
        <taxon>Bacillariophyta</taxon>
        <taxon>Bacillariophyceae</taxon>
        <taxon>Bacillariophycidae</taxon>
        <taxon>Naviculales</taxon>
        <taxon>Phaeodactylaceae</taxon>
        <taxon>Phaeodactylum</taxon>
    </lineage>
</organism>
<keyword evidence="6" id="KW-1133">Transmembrane helix</keyword>
<proteinExistence type="inferred from homology"/>
<dbReference type="GO" id="GO:0031119">
    <property type="term" value="P:tRNA pseudouridine synthesis"/>
    <property type="evidence" value="ECO:0007669"/>
    <property type="project" value="TreeGrafter"/>
</dbReference>
<gene>
    <name evidence="8" type="ORF">PTTT1_LOCUS9799</name>
</gene>
<evidence type="ECO:0000256" key="1">
    <source>
        <dbReference type="ARBA" id="ARBA00009375"/>
    </source>
</evidence>
<comment type="catalytic activity">
    <reaction evidence="4">
        <text>uridine(38/39/40) in tRNA = pseudouridine(38/39/40) in tRNA</text>
        <dbReference type="Rhea" id="RHEA:22376"/>
        <dbReference type="Rhea" id="RHEA-COMP:10085"/>
        <dbReference type="Rhea" id="RHEA-COMP:10087"/>
        <dbReference type="ChEBI" id="CHEBI:65314"/>
        <dbReference type="ChEBI" id="CHEBI:65315"/>
        <dbReference type="EC" id="5.4.99.12"/>
    </reaction>
</comment>
<name>A0A8J9TG71_PHATR</name>
<accession>A0A8J9TG71</accession>
<keyword evidence="3 4" id="KW-0413">Isomerase</keyword>
<evidence type="ECO:0000259" key="7">
    <source>
        <dbReference type="Pfam" id="PF01416"/>
    </source>
</evidence>
<dbReference type="Pfam" id="PF01416">
    <property type="entry name" value="PseudoU_synth_1"/>
    <property type="match status" value="1"/>
</dbReference>
<dbReference type="GO" id="GO:0160147">
    <property type="term" value="F:tRNA pseudouridine(38-40) synthase activity"/>
    <property type="evidence" value="ECO:0007669"/>
    <property type="project" value="UniProtKB-EC"/>
</dbReference>
<protein>
    <recommendedName>
        <fullName evidence="4">tRNA pseudouridine synthase</fullName>
        <ecNumber evidence="4">5.4.99.12</ecNumber>
    </recommendedName>
</protein>
<dbReference type="Gene3D" id="3.30.70.580">
    <property type="entry name" value="Pseudouridine synthase I, catalytic domain, N-terminal subdomain"/>
    <property type="match status" value="1"/>
</dbReference>
<reference evidence="8" key="1">
    <citation type="submission" date="2022-02" db="EMBL/GenBank/DDBJ databases">
        <authorList>
            <person name="Giguere J D."/>
        </authorList>
    </citation>
    <scope>NUCLEOTIDE SEQUENCE</scope>
    <source>
        <strain evidence="8">CCAP 1055/1</strain>
    </source>
</reference>
<dbReference type="HAMAP" id="MF_00171">
    <property type="entry name" value="TruA"/>
    <property type="match status" value="1"/>
</dbReference>
<dbReference type="EC" id="5.4.99.12" evidence="4"/>
<keyword evidence="2 4" id="KW-0819">tRNA processing</keyword>
<dbReference type="GO" id="GO:0003723">
    <property type="term" value="F:RNA binding"/>
    <property type="evidence" value="ECO:0007669"/>
    <property type="project" value="InterPro"/>
</dbReference>
<evidence type="ECO:0000256" key="5">
    <source>
        <dbReference type="SAM" id="MobiDB-lite"/>
    </source>
</evidence>
<dbReference type="Proteomes" id="UP000836788">
    <property type="component" value="Chromosome 11"/>
</dbReference>
<dbReference type="PANTHER" id="PTHR11142">
    <property type="entry name" value="PSEUDOURIDYLATE SYNTHASE"/>
    <property type="match status" value="1"/>
</dbReference>
<dbReference type="InterPro" id="IPR020103">
    <property type="entry name" value="PsdUridine_synth_cat_dom_sf"/>
</dbReference>
<dbReference type="SUPFAM" id="SSF55120">
    <property type="entry name" value="Pseudouridine synthase"/>
    <property type="match status" value="1"/>
</dbReference>
<evidence type="ECO:0000256" key="6">
    <source>
        <dbReference type="SAM" id="Phobius"/>
    </source>
</evidence>
<comment type="similarity">
    <text evidence="1 4">Belongs to the tRNA pseudouridine synthase TruA family.</text>
</comment>
<feature type="region of interest" description="Disordered" evidence="5">
    <location>
        <begin position="316"/>
        <end position="335"/>
    </location>
</feature>
<evidence type="ECO:0000313" key="8">
    <source>
        <dbReference type="EMBL" id="CAG9279347.1"/>
    </source>
</evidence>
<dbReference type="Gene3D" id="3.30.70.660">
    <property type="entry name" value="Pseudouridine synthase I, catalytic domain, C-terminal subdomain"/>
    <property type="match status" value="1"/>
</dbReference>
<evidence type="ECO:0000256" key="2">
    <source>
        <dbReference type="ARBA" id="ARBA00022694"/>
    </source>
</evidence>
<feature type="domain" description="Pseudouridine synthase I TruA alpha/beta" evidence="7">
    <location>
        <begin position="224"/>
        <end position="339"/>
    </location>
</feature>
<dbReference type="InterPro" id="IPR001406">
    <property type="entry name" value="PsdUridine_synth_TruA"/>
</dbReference>
<evidence type="ECO:0000256" key="3">
    <source>
        <dbReference type="ARBA" id="ARBA00023235"/>
    </source>
</evidence>
<sequence>MGTRKSVGVDYFLIVACWWCIGGWVCTYHQTLAWQVVRYRARVAYDGTSFQGFQIQGSNKVVDDKNCNGITHQNRKDKQQRTVQGELETVLSTRWNQPVRVVAAGRTDAGVHARGQAIHFDVNVSETPTDHASLERSLARMLPTDVTLWNLQFAPSARTKLVDGQERVLPWNVMYDNTHKLYSYRLSTAAVMDPLSRQHRWHPDNVDAYVVGKAGLAQLTRLLKHYEGTHDFRAFASAMEQLEKHSDGPIDTVRTVYSVNVVPEANEGDVRIDFVLKGALYKQVRNMVGTVLETCRGEIMKESDMLRLLQDATASGLSRADNPSKPAPPQGLTLENVYFGDDEDCEF</sequence>
<dbReference type="AlphaFoldDB" id="A0A8J9TG71"/>
<dbReference type="InterPro" id="IPR020094">
    <property type="entry name" value="TruA/RsuA/RluB/E/F_N"/>
</dbReference>
<dbReference type="EMBL" id="OU594952">
    <property type="protein sequence ID" value="CAG9279347.1"/>
    <property type="molecule type" value="Genomic_DNA"/>
</dbReference>
<feature type="transmembrane region" description="Helical" evidence="6">
    <location>
        <begin position="7"/>
        <end position="25"/>
    </location>
</feature>